<dbReference type="Gene3D" id="3.90.176.10">
    <property type="entry name" value="Toxin ADP-ribosyltransferase, Chain A, domain 1"/>
    <property type="match status" value="1"/>
</dbReference>
<evidence type="ECO:0000313" key="10">
    <source>
        <dbReference type="EMBL" id="CAF0861884.1"/>
    </source>
</evidence>
<keyword evidence="7" id="KW-0843">Virulence</keyword>
<evidence type="ECO:0000259" key="8">
    <source>
        <dbReference type="Pfam" id="PF03496"/>
    </source>
</evidence>
<dbReference type="PROSITE" id="PS51996">
    <property type="entry name" value="TR_MART"/>
    <property type="match status" value="1"/>
</dbReference>
<dbReference type="AlphaFoldDB" id="A0A813WR31"/>
<evidence type="ECO:0000256" key="2">
    <source>
        <dbReference type="ARBA" id="ARBA00022525"/>
    </source>
</evidence>
<dbReference type="GO" id="GO:0003950">
    <property type="term" value="F:NAD+ poly-ADP-ribosyltransferase activity"/>
    <property type="evidence" value="ECO:0007669"/>
    <property type="project" value="TreeGrafter"/>
</dbReference>
<accession>A0A813WR31</accession>
<dbReference type="InterPro" id="IPR003540">
    <property type="entry name" value="ADP-ribosyltransferase"/>
</dbReference>
<keyword evidence="2" id="KW-0964">Secreted</keyword>
<keyword evidence="6" id="KW-0548">Nucleotidyltransferase</keyword>
<evidence type="ECO:0000256" key="6">
    <source>
        <dbReference type="ARBA" id="ARBA00022695"/>
    </source>
</evidence>
<dbReference type="PANTHER" id="PTHR10339:SF25">
    <property type="entry name" value="SECRETED EXOENZYME S"/>
    <property type="match status" value="1"/>
</dbReference>
<sequence length="307" mass="36125">MAPKWIDYIFPSKVSAQPSYEFSKMSDKFHGASSNTYSYSLIKLQTYSTSLYRNSPPSIHQNLNLYNLQNPYASRPRNNKLMDELIRECRNFQYNNRQFKRSEIISNFAKRLFCDQCFREAYDMDPLKIKNLYTREDPPFYRELNKCLCQGVDSNLVGACTQNLSSVIYQSNHNDLPNVVFRGANFCRDEIARLEHAQRTDTLIYFNGFTSTSRSQREADKFGTWLLCIRIPYGFQCAADISEYSQFQNEQEILIAANSGFQINYIDRDEKVIDITLADDSQCLKPRPSHICRKHRYEKFEQLYMRK</sequence>
<keyword evidence="5" id="KW-0808">Transferase</keyword>
<evidence type="ECO:0000256" key="4">
    <source>
        <dbReference type="ARBA" id="ARBA00022676"/>
    </source>
</evidence>
<protein>
    <recommendedName>
        <fullName evidence="8">ADP ribosyltransferase domain-containing protein</fullName>
    </recommendedName>
</protein>
<keyword evidence="3" id="KW-0800">Toxin</keyword>
<dbReference type="OrthoDB" id="423533at2759"/>
<proteinExistence type="predicted"/>
<evidence type="ECO:0000256" key="1">
    <source>
        <dbReference type="ARBA" id="ARBA00004613"/>
    </source>
</evidence>
<evidence type="ECO:0000313" key="11">
    <source>
        <dbReference type="EMBL" id="CAF3566272.1"/>
    </source>
</evidence>
<dbReference type="Proteomes" id="UP000677228">
    <property type="component" value="Unassembled WGS sequence"/>
</dbReference>
<evidence type="ECO:0000313" key="12">
    <source>
        <dbReference type="EMBL" id="CAF3649531.1"/>
    </source>
</evidence>
<comment type="subcellular location">
    <subcellularLocation>
        <location evidence="1">Secreted</location>
    </subcellularLocation>
</comment>
<dbReference type="PANTHER" id="PTHR10339">
    <property type="entry name" value="ADP-RIBOSYLTRANSFERASE"/>
    <property type="match status" value="1"/>
</dbReference>
<keyword evidence="4" id="KW-0328">Glycosyltransferase</keyword>
<evidence type="ECO:0000256" key="7">
    <source>
        <dbReference type="ARBA" id="ARBA00023026"/>
    </source>
</evidence>
<evidence type="ECO:0000256" key="3">
    <source>
        <dbReference type="ARBA" id="ARBA00022656"/>
    </source>
</evidence>
<dbReference type="EMBL" id="CAJNOQ010001031">
    <property type="protein sequence ID" value="CAF0861884.1"/>
    <property type="molecule type" value="Genomic_DNA"/>
</dbReference>
<dbReference type="GO" id="GO:0016779">
    <property type="term" value="F:nucleotidyltransferase activity"/>
    <property type="evidence" value="ECO:0007669"/>
    <property type="project" value="UniProtKB-KW"/>
</dbReference>
<dbReference type="Proteomes" id="UP000682733">
    <property type="component" value="Unassembled WGS sequence"/>
</dbReference>
<dbReference type="EMBL" id="CAJOBA010000938">
    <property type="protein sequence ID" value="CAF3566272.1"/>
    <property type="molecule type" value="Genomic_DNA"/>
</dbReference>
<organism evidence="10 13">
    <name type="scientific">Didymodactylos carnosus</name>
    <dbReference type="NCBI Taxonomy" id="1234261"/>
    <lineage>
        <taxon>Eukaryota</taxon>
        <taxon>Metazoa</taxon>
        <taxon>Spiralia</taxon>
        <taxon>Gnathifera</taxon>
        <taxon>Rotifera</taxon>
        <taxon>Eurotatoria</taxon>
        <taxon>Bdelloidea</taxon>
        <taxon>Philodinida</taxon>
        <taxon>Philodinidae</taxon>
        <taxon>Didymodactylos</taxon>
    </lineage>
</organism>
<gene>
    <name evidence="10" type="ORF">GPM918_LOCUS6632</name>
    <name evidence="9" type="ORF">OVA965_LOCUS3779</name>
    <name evidence="12" type="ORF">SRO942_LOCUS6632</name>
    <name evidence="11" type="ORF">TMI583_LOCUS3777</name>
</gene>
<comment type="caution">
    <text evidence="10">The sequence shown here is derived from an EMBL/GenBank/DDBJ whole genome shotgun (WGS) entry which is preliminary data.</text>
</comment>
<evidence type="ECO:0000313" key="13">
    <source>
        <dbReference type="Proteomes" id="UP000663829"/>
    </source>
</evidence>
<feature type="domain" description="ADP ribosyltransferase" evidence="8">
    <location>
        <begin position="197"/>
        <end position="268"/>
    </location>
</feature>
<dbReference type="GO" id="GO:0005576">
    <property type="term" value="C:extracellular region"/>
    <property type="evidence" value="ECO:0007669"/>
    <property type="project" value="UniProtKB-SubCell"/>
</dbReference>
<dbReference type="EMBL" id="CAJOBC010001031">
    <property type="protein sequence ID" value="CAF3649531.1"/>
    <property type="molecule type" value="Genomic_DNA"/>
</dbReference>
<dbReference type="InterPro" id="IPR050999">
    <property type="entry name" value="ADP-ribosyltransferase_ARG"/>
</dbReference>
<dbReference type="Proteomes" id="UP000663829">
    <property type="component" value="Unassembled WGS sequence"/>
</dbReference>
<evidence type="ECO:0000256" key="5">
    <source>
        <dbReference type="ARBA" id="ARBA00022679"/>
    </source>
</evidence>
<dbReference type="Proteomes" id="UP000681722">
    <property type="component" value="Unassembled WGS sequence"/>
</dbReference>
<dbReference type="EMBL" id="CAJNOK010000938">
    <property type="protein sequence ID" value="CAF0784227.1"/>
    <property type="molecule type" value="Genomic_DNA"/>
</dbReference>
<keyword evidence="13" id="KW-1185">Reference proteome</keyword>
<dbReference type="SUPFAM" id="SSF56399">
    <property type="entry name" value="ADP-ribosylation"/>
    <property type="match status" value="1"/>
</dbReference>
<name>A0A813WR31_9BILA</name>
<evidence type="ECO:0000313" key="9">
    <source>
        <dbReference type="EMBL" id="CAF0784227.1"/>
    </source>
</evidence>
<dbReference type="GO" id="GO:0090729">
    <property type="term" value="F:toxin activity"/>
    <property type="evidence" value="ECO:0007669"/>
    <property type="project" value="UniProtKB-KW"/>
</dbReference>
<dbReference type="Pfam" id="PF03496">
    <property type="entry name" value="ADPrib_exo_Tox"/>
    <property type="match status" value="1"/>
</dbReference>
<reference evidence="10" key="1">
    <citation type="submission" date="2021-02" db="EMBL/GenBank/DDBJ databases">
        <authorList>
            <person name="Nowell W R."/>
        </authorList>
    </citation>
    <scope>NUCLEOTIDE SEQUENCE</scope>
</reference>